<evidence type="ECO:0000256" key="2">
    <source>
        <dbReference type="ARBA" id="ARBA00010663"/>
    </source>
</evidence>
<dbReference type="RefSeq" id="XP_018325845.1">
    <property type="nucleotide sequence ID" value="XM_018470343.2"/>
</dbReference>
<dbReference type="PANTHER" id="PTHR46273:SF4">
    <property type="entry name" value="AT19640P"/>
    <property type="match status" value="1"/>
</dbReference>
<feature type="transmembrane region" description="Helical" evidence="6">
    <location>
        <begin position="70"/>
        <end position="94"/>
    </location>
</feature>
<evidence type="ECO:0000313" key="8">
    <source>
        <dbReference type="Proteomes" id="UP000192223"/>
    </source>
</evidence>
<reference evidence="9 10" key="1">
    <citation type="submission" date="2025-04" db="UniProtKB">
        <authorList>
            <consortium name="RefSeq"/>
        </authorList>
    </citation>
    <scope>IDENTIFICATION</scope>
    <source>
        <tissue evidence="9 10">Entire body</tissue>
    </source>
</reference>
<name>A0A1W4X0K7_AGRPL</name>
<evidence type="ECO:0000256" key="4">
    <source>
        <dbReference type="ARBA" id="ARBA00022989"/>
    </source>
</evidence>
<dbReference type="AlphaFoldDB" id="A0A1W4X0K7"/>
<evidence type="ECO:0000259" key="7">
    <source>
        <dbReference type="PROSITE" id="PS50262"/>
    </source>
</evidence>
<keyword evidence="3 6" id="KW-0812">Transmembrane</keyword>
<dbReference type="OrthoDB" id="5864054at2759"/>
<feature type="transmembrane region" description="Helical" evidence="6">
    <location>
        <begin position="158"/>
        <end position="177"/>
    </location>
</feature>
<keyword evidence="8" id="KW-1185">Reference proteome</keyword>
<protein>
    <submittedName>
        <fullName evidence="9 10">Sex peptide receptor-like</fullName>
    </submittedName>
</protein>
<feature type="transmembrane region" description="Helical" evidence="6">
    <location>
        <begin position="292"/>
        <end position="318"/>
    </location>
</feature>
<gene>
    <name evidence="9 10" type="primary">LOC108737481</name>
</gene>
<dbReference type="SUPFAM" id="SSF81321">
    <property type="entry name" value="Family A G protein-coupled receptor-like"/>
    <property type="match status" value="1"/>
</dbReference>
<dbReference type="InterPro" id="IPR017452">
    <property type="entry name" value="GPCR_Rhodpsn_7TM"/>
</dbReference>
<dbReference type="KEGG" id="apln:108737481"/>
<dbReference type="RefSeq" id="XP_018325844.1">
    <property type="nucleotide sequence ID" value="XM_018470342.2"/>
</dbReference>
<dbReference type="Gene3D" id="1.20.1070.10">
    <property type="entry name" value="Rhodopsin 7-helix transmembrane proteins"/>
    <property type="match status" value="1"/>
</dbReference>
<dbReference type="Proteomes" id="UP000192223">
    <property type="component" value="Unplaced"/>
</dbReference>
<dbReference type="Pfam" id="PF10324">
    <property type="entry name" value="7TM_GPCR_Srw"/>
    <property type="match status" value="1"/>
</dbReference>
<dbReference type="STRING" id="224129.A0A1W4X0K7"/>
<keyword evidence="5 6" id="KW-0472">Membrane</keyword>
<comment type="subcellular location">
    <subcellularLocation>
        <location evidence="1">Membrane</location>
    </subcellularLocation>
</comment>
<dbReference type="InterPro" id="IPR019427">
    <property type="entry name" value="7TM_GPCR_serpentine_rcpt_Srw"/>
</dbReference>
<dbReference type="CDD" id="cd14978">
    <property type="entry name" value="7tmA_FMRFamide_R-like"/>
    <property type="match status" value="1"/>
</dbReference>
<sequence length="395" mass="45191">MNSSIPFNYSLEVTNVTIPYVYCNLTEFSKSYRKVHGYLSLFVCVFGSVTNILNVFVLTRKEMNSLTNSILTGLAVADLLVMFEYIPFASHFYLDSTARLTPSYFSYSWAVFTIFHALFTQIGHFISMCLTVILAIWRYIIITKPQTSGNVCSSKRTNLIIFMTYVLCPFVCSPLIVSHQIMEKMKYVGDNGLLIPDAQLSKYNGSKYNVTLYVVSIGHMKEASFWVYGVIIKLVPCILLTILSERIIATLLRTKKRRNRLLNKRCLPQIVVDGKVEKKVNNKEQQADRTTVMLLAVLFLFLLTEFPQAILGLLSVLLEPSFQNQCYHPLGDIMDILALTNSSINFVLYCTMSRQFRNAFGENLRPKIFKYFSRNKKNSPNHCSREGQFTQVTQV</sequence>
<proteinExistence type="inferred from homology"/>
<feature type="transmembrane region" description="Helical" evidence="6">
    <location>
        <begin position="225"/>
        <end position="248"/>
    </location>
</feature>
<evidence type="ECO:0000256" key="5">
    <source>
        <dbReference type="ARBA" id="ARBA00023136"/>
    </source>
</evidence>
<keyword evidence="4 6" id="KW-1133">Transmembrane helix</keyword>
<accession>A0A1W4X0K7</accession>
<feature type="transmembrane region" description="Helical" evidence="6">
    <location>
        <begin position="114"/>
        <end position="137"/>
    </location>
</feature>
<dbReference type="GO" id="GO:0008528">
    <property type="term" value="F:G protein-coupled peptide receptor activity"/>
    <property type="evidence" value="ECO:0007669"/>
    <property type="project" value="InterPro"/>
</dbReference>
<dbReference type="GeneID" id="108737481"/>
<dbReference type="PANTHER" id="PTHR46273">
    <property type="entry name" value="MYOSUPPRESSIN RECEPTOR 1, ISOFORM B-RELATED"/>
    <property type="match status" value="1"/>
</dbReference>
<feature type="domain" description="G-protein coupled receptors family 1 profile" evidence="7">
    <location>
        <begin position="50"/>
        <end position="349"/>
    </location>
</feature>
<dbReference type="GO" id="GO:0005886">
    <property type="term" value="C:plasma membrane"/>
    <property type="evidence" value="ECO:0007669"/>
    <property type="project" value="TreeGrafter"/>
</dbReference>
<evidence type="ECO:0000313" key="9">
    <source>
        <dbReference type="RefSeq" id="XP_018325844.1"/>
    </source>
</evidence>
<evidence type="ECO:0000256" key="1">
    <source>
        <dbReference type="ARBA" id="ARBA00004370"/>
    </source>
</evidence>
<dbReference type="InterPro" id="IPR053219">
    <property type="entry name" value="GPCR_Dmsr-1"/>
</dbReference>
<evidence type="ECO:0000256" key="6">
    <source>
        <dbReference type="SAM" id="Phobius"/>
    </source>
</evidence>
<dbReference type="PROSITE" id="PS50262">
    <property type="entry name" value="G_PROTEIN_RECEP_F1_2"/>
    <property type="match status" value="1"/>
</dbReference>
<comment type="similarity">
    <text evidence="2">Belongs to the G-protein coupled receptor 1 family.</text>
</comment>
<organism evidence="8 10">
    <name type="scientific">Agrilus planipennis</name>
    <name type="common">Emerald ash borer</name>
    <name type="synonym">Agrilus marcopoli</name>
    <dbReference type="NCBI Taxonomy" id="224129"/>
    <lineage>
        <taxon>Eukaryota</taxon>
        <taxon>Metazoa</taxon>
        <taxon>Ecdysozoa</taxon>
        <taxon>Arthropoda</taxon>
        <taxon>Hexapoda</taxon>
        <taxon>Insecta</taxon>
        <taxon>Pterygota</taxon>
        <taxon>Neoptera</taxon>
        <taxon>Endopterygota</taxon>
        <taxon>Coleoptera</taxon>
        <taxon>Polyphaga</taxon>
        <taxon>Elateriformia</taxon>
        <taxon>Buprestoidea</taxon>
        <taxon>Buprestidae</taxon>
        <taxon>Agrilinae</taxon>
        <taxon>Agrilus</taxon>
    </lineage>
</organism>
<feature type="transmembrane region" description="Helical" evidence="6">
    <location>
        <begin position="38"/>
        <end position="58"/>
    </location>
</feature>
<dbReference type="InterPro" id="IPR000276">
    <property type="entry name" value="GPCR_Rhodpsn"/>
</dbReference>
<dbReference type="PRINTS" id="PR00237">
    <property type="entry name" value="GPCRRHODOPSN"/>
</dbReference>
<evidence type="ECO:0000256" key="3">
    <source>
        <dbReference type="ARBA" id="ARBA00022692"/>
    </source>
</evidence>
<evidence type="ECO:0000313" key="10">
    <source>
        <dbReference type="RefSeq" id="XP_018325845.1"/>
    </source>
</evidence>